<evidence type="ECO:0000256" key="1">
    <source>
        <dbReference type="ARBA" id="ARBA00022729"/>
    </source>
</evidence>
<evidence type="ECO:0000256" key="2">
    <source>
        <dbReference type="ARBA" id="ARBA00023157"/>
    </source>
</evidence>
<keyword evidence="2" id="KW-1015">Disulfide bond</keyword>
<feature type="domain" description="LamG-like jellyroll fold" evidence="3">
    <location>
        <begin position="160"/>
        <end position="308"/>
    </location>
</feature>
<name>A0A0W8D547_PHYNI</name>
<keyword evidence="1" id="KW-0732">Signal</keyword>
<dbReference type="AlphaFoldDB" id="A0A0W8D547"/>
<dbReference type="Proteomes" id="UP000054636">
    <property type="component" value="Unassembled WGS sequence"/>
</dbReference>
<dbReference type="Gene3D" id="2.60.120.200">
    <property type="match status" value="1"/>
</dbReference>
<sequence length="369" mass="42161">MYDSLKTVSSLTAIPVNQPPCQNKFEQILRVPLGMAAVSWRLLPDEVLIIIARLLLGFEVLRLSHVERHLLYVLSRAEHYVARLSHVHYQRGSTEMRESALELIHLSADSKRHYALENSLRFGGQPVGLQSKKPPQSYAPVFWSTDTLFGLYAREEDASPSFTLDAWFSLSSVAQDVRYGGALLGLQSEKCREGGGRWPDFYFQILHVDAERNLYCSVTAEKPCVAIKLEIRRWYHVALVFEQRAQKIYLDGELVNVQLDQEQQLESFPYYYAQVGTGFISDDSYSGWYGFQGVVDDLRVWGEAMTSEKITALSHDGAAVLARPTFSLKRDVPVWMAHGVEKVRCSRPRERWCEVFAACNRTEDRESWV</sequence>
<organism evidence="4 5">
    <name type="scientific">Phytophthora nicotianae</name>
    <name type="common">Potato buckeye rot agent</name>
    <name type="synonym">Phytophthora parasitica</name>
    <dbReference type="NCBI Taxonomy" id="4792"/>
    <lineage>
        <taxon>Eukaryota</taxon>
        <taxon>Sar</taxon>
        <taxon>Stramenopiles</taxon>
        <taxon>Oomycota</taxon>
        <taxon>Peronosporomycetes</taxon>
        <taxon>Peronosporales</taxon>
        <taxon>Peronosporaceae</taxon>
        <taxon>Phytophthora</taxon>
    </lineage>
</organism>
<dbReference type="InterPro" id="IPR013320">
    <property type="entry name" value="ConA-like_dom_sf"/>
</dbReference>
<proteinExistence type="predicted"/>
<dbReference type="SUPFAM" id="SSF49899">
    <property type="entry name" value="Concanavalin A-like lectins/glucanases"/>
    <property type="match status" value="1"/>
</dbReference>
<dbReference type="Pfam" id="PF13385">
    <property type="entry name" value="Laminin_G_3"/>
    <property type="match status" value="1"/>
</dbReference>
<accession>A0A0W8D547</accession>
<evidence type="ECO:0000313" key="5">
    <source>
        <dbReference type="Proteomes" id="UP000054636"/>
    </source>
</evidence>
<dbReference type="InterPro" id="IPR006558">
    <property type="entry name" value="LamG-like"/>
</dbReference>
<gene>
    <name evidence="4" type="ORF">AM588_10003343</name>
</gene>
<dbReference type="EMBL" id="LNFP01000568">
    <property type="protein sequence ID" value="KUF91529.1"/>
    <property type="molecule type" value="Genomic_DNA"/>
</dbReference>
<evidence type="ECO:0000313" key="4">
    <source>
        <dbReference type="EMBL" id="KUF91529.1"/>
    </source>
</evidence>
<dbReference type="SMART" id="SM00560">
    <property type="entry name" value="LamGL"/>
    <property type="match status" value="1"/>
</dbReference>
<evidence type="ECO:0000259" key="3">
    <source>
        <dbReference type="SMART" id="SM00560"/>
    </source>
</evidence>
<reference evidence="4 5" key="1">
    <citation type="submission" date="2015-11" db="EMBL/GenBank/DDBJ databases">
        <title>Genomes and virulence difference between two physiological races of Phytophthora nicotianae.</title>
        <authorList>
            <person name="Liu H."/>
            <person name="Ma X."/>
            <person name="Yu H."/>
            <person name="Fang D."/>
            <person name="Li Y."/>
            <person name="Wang X."/>
            <person name="Wang W."/>
            <person name="Dong Y."/>
            <person name="Xiao B."/>
        </authorList>
    </citation>
    <scope>NUCLEOTIDE SEQUENCE [LARGE SCALE GENOMIC DNA]</scope>
    <source>
        <strain evidence="5">race 1</strain>
    </source>
</reference>
<comment type="caution">
    <text evidence="4">The sequence shown here is derived from an EMBL/GenBank/DDBJ whole genome shotgun (WGS) entry which is preliminary data.</text>
</comment>
<protein>
    <recommendedName>
        <fullName evidence="3">LamG-like jellyroll fold domain-containing protein</fullName>
    </recommendedName>
</protein>